<dbReference type="GO" id="GO:0008810">
    <property type="term" value="F:cellulase activity"/>
    <property type="evidence" value="ECO:0007669"/>
    <property type="project" value="UniProtKB-UniRule"/>
</dbReference>
<sequence>MIQAKNVLFTFVAAAALLVDARTVFSAVSVDGVSQGHGVGVRVPSTNAPITDINSDDLICNTNFIQPVSDAVIKVAGGETVTAQFHRTSAGYTGPDPADPIDPTEKGPVLAYLASIPDATQSNVTGLKWFKIFEDGYDSVTHQWGSDLLYLNGGNATFTIPSCLPSGNYLLRAEYINLSDATFYPGAQFFMSCAQLSISSSTTALETPATVSFPGAYTIADPGIITSIFGISSYTPPGPDVFTC</sequence>
<dbReference type="STRING" id="1076256.A0A2H3BZ05"/>
<comment type="function">
    <text evidence="8">Lytic polysaccharide monooxygenase (LMPO) that depolymerizes crystalline and amorphous polysaccharides via the oxidation of scissile alpha- or beta-(1-4)-glycosidic bonds, yielding C1 and/or C4 oxidation products. Catalysis by LPMOs requires the reduction of the active-site copper from Cu(II) to Cu(I) by a reducing agent and H(2)O(2) or O(2) as a cosubstrate.</text>
</comment>
<evidence type="ECO:0000256" key="1">
    <source>
        <dbReference type="ARBA" id="ARBA00004613"/>
    </source>
</evidence>
<evidence type="ECO:0000259" key="10">
    <source>
        <dbReference type="Pfam" id="PF03443"/>
    </source>
</evidence>
<dbReference type="EMBL" id="KZ293418">
    <property type="protein sequence ID" value="PBK74840.1"/>
    <property type="molecule type" value="Genomic_DNA"/>
</dbReference>
<evidence type="ECO:0000313" key="11">
    <source>
        <dbReference type="EMBL" id="PBK74840.1"/>
    </source>
</evidence>
<reference evidence="12" key="1">
    <citation type="journal article" date="2017" name="Nat. Ecol. Evol.">
        <title>Genome expansion and lineage-specific genetic innovations in the forest pathogenic fungi Armillaria.</title>
        <authorList>
            <person name="Sipos G."/>
            <person name="Prasanna A.N."/>
            <person name="Walter M.C."/>
            <person name="O'Connor E."/>
            <person name="Balint B."/>
            <person name="Krizsan K."/>
            <person name="Kiss B."/>
            <person name="Hess J."/>
            <person name="Varga T."/>
            <person name="Slot J."/>
            <person name="Riley R."/>
            <person name="Boka B."/>
            <person name="Rigling D."/>
            <person name="Barry K."/>
            <person name="Lee J."/>
            <person name="Mihaltcheva S."/>
            <person name="LaButti K."/>
            <person name="Lipzen A."/>
            <person name="Waldron R."/>
            <person name="Moloney N.M."/>
            <person name="Sperisen C."/>
            <person name="Kredics L."/>
            <person name="Vagvoelgyi C."/>
            <person name="Patrignani A."/>
            <person name="Fitzpatrick D."/>
            <person name="Nagy I."/>
            <person name="Doyle S."/>
            <person name="Anderson J.B."/>
            <person name="Grigoriev I.V."/>
            <person name="Gueldener U."/>
            <person name="Muensterkoetter M."/>
            <person name="Nagy L.G."/>
        </authorList>
    </citation>
    <scope>NUCLEOTIDE SEQUENCE [LARGE SCALE GENOMIC DNA]</scope>
    <source>
        <strain evidence="12">28-4</strain>
    </source>
</reference>
<feature type="chain" id="PRO_5013796436" description="AA9 family lytic polysaccharide monooxygenase" evidence="9">
    <location>
        <begin position="22"/>
        <end position="244"/>
    </location>
</feature>
<keyword evidence="9" id="KW-0732">Signal</keyword>
<dbReference type="CDD" id="cd21175">
    <property type="entry name" value="LPMO_AA9"/>
    <property type="match status" value="1"/>
</dbReference>
<dbReference type="GO" id="GO:0030248">
    <property type="term" value="F:cellulose binding"/>
    <property type="evidence" value="ECO:0007669"/>
    <property type="project" value="UniProtKB-UniRule"/>
</dbReference>
<evidence type="ECO:0000256" key="3">
    <source>
        <dbReference type="ARBA" id="ARBA00023001"/>
    </source>
</evidence>
<comment type="catalytic activity">
    <reaction evidence="8">
        <text>[(1-&gt;4)-beta-D-glucosyl]n+m + reduced acceptor + O2 = 4-dehydro-beta-D-glucosyl-[(1-&gt;4)-beta-D-glucosyl]n-1 + [(1-&gt;4)-beta-D-glucosyl]m + acceptor + H2O.</text>
        <dbReference type="EC" id="1.14.99.56"/>
    </reaction>
</comment>
<dbReference type="GO" id="GO:0030245">
    <property type="term" value="P:cellulose catabolic process"/>
    <property type="evidence" value="ECO:0007669"/>
    <property type="project" value="UniProtKB-UniRule"/>
</dbReference>
<evidence type="ECO:0000256" key="7">
    <source>
        <dbReference type="ARBA" id="ARBA00044502"/>
    </source>
</evidence>
<dbReference type="PANTHER" id="PTHR33353">
    <property type="entry name" value="PUTATIVE (AFU_ORTHOLOGUE AFUA_1G12560)-RELATED"/>
    <property type="match status" value="1"/>
</dbReference>
<comment type="domain">
    <text evidence="8">Has a modular structure: an endo-beta-1,4-glucanase catalytic module at the N-terminus, a linker rich in serines and threonines, and a C-terminal carbohydrate-binding module (CBM).</text>
</comment>
<keyword evidence="12" id="KW-1185">Reference proteome</keyword>
<keyword evidence="2 8" id="KW-0964">Secreted</keyword>
<evidence type="ECO:0000256" key="4">
    <source>
        <dbReference type="ARBA" id="ARBA00023157"/>
    </source>
</evidence>
<name>A0A2H3BZ05_9AGAR</name>
<evidence type="ECO:0000313" key="12">
    <source>
        <dbReference type="Proteomes" id="UP000218334"/>
    </source>
</evidence>
<keyword evidence="6 8" id="KW-0624">Polysaccharide degradation</keyword>
<evidence type="ECO:0000256" key="8">
    <source>
        <dbReference type="RuleBase" id="RU368122"/>
    </source>
</evidence>
<evidence type="ECO:0000256" key="5">
    <source>
        <dbReference type="ARBA" id="ARBA00023277"/>
    </source>
</evidence>
<evidence type="ECO:0000256" key="6">
    <source>
        <dbReference type="ARBA" id="ARBA00023326"/>
    </source>
</evidence>
<gene>
    <name evidence="11" type="ORF">ARMSODRAFT_950892</name>
</gene>
<keyword evidence="5 8" id="KW-0119">Carbohydrate metabolism</keyword>
<dbReference type="Proteomes" id="UP000218334">
    <property type="component" value="Unassembled WGS sequence"/>
</dbReference>
<dbReference type="AlphaFoldDB" id="A0A2H3BZ05"/>
<evidence type="ECO:0000256" key="2">
    <source>
        <dbReference type="ARBA" id="ARBA00022525"/>
    </source>
</evidence>
<feature type="signal peptide" evidence="9">
    <location>
        <begin position="1"/>
        <end position="21"/>
    </location>
</feature>
<comment type="similarity">
    <text evidence="7">Belongs to the polysaccharide monooxygenase AA9 family.</text>
</comment>
<keyword evidence="4 8" id="KW-1015">Disulfide bond</keyword>
<protein>
    <recommendedName>
        <fullName evidence="8">AA9 family lytic polysaccharide monooxygenase</fullName>
        <ecNumber evidence="8">1.14.99.56</ecNumber>
    </recommendedName>
    <alternativeName>
        <fullName evidence="8">Endo-beta-1,4-glucanase</fullName>
    </alternativeName>
    <alternativeName>
        <fullName evidence="8">Glycosyl hydrolase 61 family protein</fullName>
    </alternativeName>
</protein>
<dbReference type="PANTHER" id="PTHR33353:SF17">
    <property type="entry name" value="ENDO-BETA-1,4-GLUCANASE D"/>
    <property type="match status" value="1"/>
</dbReference>
<organism evidence="11 12">
    <name type="scientific">Armillaria solidipes</name>
    <dbReference type="NCBI Taxonomy" id="1076256"/>
    <lineage>
        <taxon>Eukaryota</taxon>
        <taxon>Fungi</taxon>
        <taxon>Dikarya</taxon>
        <taxon>Basidiomycota</taxon>
        <taxon>Agaricomycotina</taxon>
        <taxon>Agaricomycetes</taxon>
        <taxon>Agaricomycetidae</taxon>
        <taxon>Agaricales</taxon>
        <taxon>Marasmiineae</taxon>
        <taxon>Physalacriaceae</taxon>
        <taxon>Armillaria</taxon>
    </lineage>
</organism>
<proteinExistence type="inferred from homology"/>
<dbReference type="InterPro" id="IPR049892">
    <property type="entry name" value="AA9"/>
</dbReference>
<keyword evidence="3 8" id="KW-0136">Cellulose degradation</keyword>
<feature type="domain" description="Auxiliary Activity family 9 catalytic" evidence="10">
    <location>
        <begin position="24"/>
        <end position="229"/>
    </location>
</feature>
<comment type="subcellular location">
    <subcellularLocation>
        <location evidence="1 8">Secreted</location>
    </subcellularLocation>
</comment>
<evidence type="ECO:0000256" key="9">
    <source>
        <dbReference type="SAM" id="SignalP"/>
    </source>
</evidence>
<accession>A0A2H3BZ05</accession>
<dbReference type="EC" id="1.14.99.56" evidence="8"/>
<dbReference type="GO" id="GO:0005576">
    <property type="term" value="C:extracellular region"/>
    <property type="evidence" value="ECO:0007669"/>
    <property type="project" value="UniProtKB-SubCell"/>
</dbReference>
<dbReference type="Gene3D" id="2.70.50.70">
    <property type="match status" value="1"/>
</dbReference>
<dbReference type="InterPro" id="IPR005103">
    <property type="entry name" value="AA9_LPMO"/>
</dbReference>
<dbReference type="Pfam" id="PF03443">
    <property type="entry name" value="AA9"/>
    <property type="match status" value="1"/>
</dbReference>